<protein>
    <submittedName>
        <fullName evidence="1">Uncharacterized protein</fullName>
    </submittedName>
</protein>
<comment type="caution">
    <text evidence="1">The sequence shown here is derived from an EMBL/GenBank/DDBJ whole genome shotgun (WGS) entry which is preliminary data.</text>
</comment>
<evidence type="ECO:0000313" key="2">
    <source>
        <dbReference type="Proteomes" id="UP000315423"/>
    </source>
</evidence>
<reference evidence="1" key="1">
    <citation type="submission" date="2018-09" db="EMBL/GenBank/DDBJ databases">
        <title>A genomic encyclopedia of anaerobic methanotrophic archaea.</title>
        <authorList>
            <person name="Skennerton C.T."/>
            <person name="Chadwick G.L."/>
            <person name="Laso-Perez R."/>
            <person name="Leu A.O."/>
            <person name="Speth D.R."/>
            <person name="Yu H."/>
            <person name="Morgan-Lang C."/>
            <person name="Hatzenpichler R."/>
            <person name="Goudeau D."/>
            <person name="Malmstrom R."/>
            <person name="Woyke T."/>
            <person name="Hallam S."/>
            <person name="Tyson G.W."/>
            <person name="Wegener G."/>
            <person name="Boetius A."/>
            <person name="Orphan V.J."/>
        </authorList>
    </citation>
    <scope>NUCLEOTIDE SEQUENCE</scope>
    <source>
        <strain evidence="1">CONS3730D10UFb2</strain>
    </source>
</reference>
<name>A0AC61SAH8_9EURY</name>
<gene>
    <name evidence="1" type="ORF">C5S46_04200</name>
</gene>
<organism evidence="1 2">
    <name type="scientific">Candidatus Methanomarinus sp</name>
    <dbReference type="NCBI Taxonomy" id="3386244"/>
    <lineage>
        <taxon>Archaea</taxon>
        <taxon>Methanobacteriati</taxon>
        <taxon>Methanobacteriota</taxon>
        <taxon>Stenosarchaea group</taxon>
        <taxon>Methanomicrobia</taxon>
        <taxon>Methanosarcinales</taxon>
        <taxon>ANME-2 cluster</taxon>
        <taxon>Candidatus Methanocomedenaceae</taxon>
        <taxon>Candidatus Methanomarinus</taxon>
    </lineage>
</organism>
<accession>A0AC61SAH8</accession>
<dbReference type="EMBL" id="QYBA01000134">
    <property type="protein sequence ID" value="TKY91758.1"/>
    <property type="molecule type" value="Genomic_DNA"/>
</dbReference>
<evidence type="ECO:0000313" key="1">
    <source>
        <dbReference type="EMBL" id="TKY91758.1"/>
    </source>
</evidence>
<proteinExistence type="predicted"/>
<sequence>MRELQKLKWVAIREEKKPGKGRPFKIYRLDKNLNSIIQQLEQQKTLESRMMMENVQRLKSLKLTNNK</sequence>
<dbReference type="Proteomes" id="UP000315423">
    <property type="component" value="Unassembled WGS sequence"/>
</dbReference>